<organism evidence="2 3">
    <name type="scientific">Blastopirellula marina</name>
    <dbReference type="NCBI Taxonomy" id="124"/>
    <lineage>
        <taxon>Bacteria</taxon>
        <taxon>Pseudomonadati</taxon>
        <taxon>Planctomycetota</taxon>
        <taxon>Planctomycetia</taxon>
        <taxon>Pirellulales</taxon>
        <taxon>Pirellulaceae</taxon>
        <taxon>Blastopirellula</taxon>
    </lineage>
</organism>
<accession>A0A2S8FB18</accession>
<comment type="caution">
    <text evidence="2">The sequence shown here is derived from an EMBL/GenBank/DDBJ whole genome shotgun (WGS) entry which is preliminary data.</text>
</comment>
<name>A0A2S8FB18_9BACT</name>
<protein>
    <submittedName>
        <fullName evidence="2">Uncharacterized protein</fullName>
    </submittedName>
</protein>
<feature type="chain" id="PRO_5015479503" evidence="1">
    <location>
        <begin position="27"/>
        <end position="374"/>
    </location>
</feature>
<dbReference type="EMBL" id="PUHY01000015">
    <property type="protein sequence ID" value="PQO29355.1"/>
    <property type="molecule type" value="Genomic_DNA"/>
</dbReference>
<evidence type="ECO:0000313" key="3">
    <source>
        <dbReference type="Proteomes" id="UP000238322"/>
    </source>
</evidence>
<proteinExistence type="predicted"/>
<keyword evidence="1" id="KW-0732">Signal</keyword>
<dbReference type="RefSeq" id="WP_105332550.1">
    <property type="nucleotide sequence ID" value="NZ_PUHY01000015.1"/>
</dbReference>
<sequence length="374" mass="40979">MFVRTNLRLAVAFGLIAALGSTTVAAPPWASLIPFRKVEADVNKTYELAEANGPWMIMASSFSGPGAANDAKNLVMELRKDYGLEAYVFEQKYDFSDTVVGKGYDRYGGPKKMRYMNDTSFTSYAVMVGNYDSVNASGVESTLNKLKTAEPKVFQTGYSVKSDVIKTMREKIKEAILTEEKKEKGPMGNAFVTRNPLLPEEFFRPQGPDKLVVDMNKDTPYNLLNNPGKYTVRVATFRGAVELDQNKIKEIEAKNIVGGGRLAVAAEKAEKLAAALRKQGVESYTFHDRSESIVTVGSFDSVGTPRRDGKIEINPQVKRIMDGYKGSAGDQPSANGLPTFEPKVLAGITFDVQPVPVQVPRVSVAADYARGNTR</sequence>
<dbReference type="AlphaFoldDB" id="A0A2S8FB18"/>
<evidence type="ECO:0000313" key="2">
    <source>
        <dbReference type="EMBL" id="PQO29355.1"/>
    </source>
</evidence>
<gene>
    <name evidence="2" type="ORF">C5Y83_25085</name>
</gene>
<reference evidence="2 3" key="1">
    <citation type="submission" date="2018-02" db="EMBL/GenBank/DDBJ databases">
        <title>Comparative genomes isolates from brazilian mangrove.</title>
        <authorList>
            <person name="Araujo J.E."/>
            <person name="Taketani R.G."/>
            <person name="Silva M.C.P."/>
            <person name="Loureco M.V."/>
            <person name="Andreote F.D."/>
        </authorList>
    </citation>
    <scope>NUCLEOTIDE SEQUENCE [LARGE SCALE GENOMIC DNA]</scope>
    <source>
        <strain evidence="2 3">Hex-1 MGV</strain>
    </source>
</reference>
<feature type="signal peptide" evidence="1">
    <location>
        <begin position="1"/>
        <end position="26"/>
    </location>
</feature>
<dbReference type="Proteomes" id="UP000238322">
    <property type="component" value="Unassembled WGS sequence"/>
</dbReference>
<evidence type="ECO:0000256" key="1">
    <source>
        <dbReference type="SAM" id="SignalP"/>
    </source>
</evidence>
<dbReference type="OrthoDB" id="248327at2"/>